<comment type="caution">
    <text evidence="2">The sequence shown here is derived from an EMBL/GenBank/DDBJ whole genome shotgun (WGS) entry which is preliminary data.</text>
</comment>
<gene>
    <name evidence="2" type="ORF">AFUS01_LOCUS16495</name>
</gene>
<evidence type="ECO:0000313" key="3">
    <source>
        <dbReference type="Proteomes" id="UP000708208"/>
    </source>
</evidence>
<dbReference type="OrthoDB" id="9978031at2759"/>
<dbReference type="GO" id="GO:0003725">
    <property type="term" value="F:double-stranded RNA binding"/>
    <property type="evidence" value="ECO:0007669"/>
    <property type="project" value="TreeGrafter"/>
</dbReference>
<dbReference type="GO" id="GO:0016020">
    <property type="term" value="C:membrane"/>
    <property type="evidence" value="ECO:0007669"/>
    <property type="project" value="TreeGrafter"/>
</dbReference>
<sequence>MYPLLNRDLKDLANAELDNLHSYKTAGRAIFERVYKTIVHFSPYRISRYVLAGSMGKNISLGLDFQPDFDFVIFVREVTPPLKPVVDEFYRILETQLPSNCAEWNVFDPFKMTKTSYSIKFLMTTVIETSRGRQKVHMEFDLLPAISFARDIAKQTGATLGAIRRTKNPRVDWNHYSTALCENTIRFVRDQPPFTHSVIRLAKLWDSKLKVELQESGNKFHFSGRSSVIELIAIHAANLQEKKANLLEAFRRFLNLIENIDDIQINFCNSTIYPKDLKPGIFDSINPYNNYADKIDPVSKQLLKERARSTLYSLTSVAKITNESDYATGFASVKMTYLVKERNLNGGFNLYQ</sequence>
<proteinExistence type="predicted"/>
<dbReference type="AlphaFoldDB" id="A0A8J2JYD6"/>
<dbReference type="Proteomes" id="UP000708208">
    <property type="component" value="Unassembled WGS sequence"/>
</dbReference>
<feature type="domain" description="2'-5'-oligoadenylate synthetase 1" evidence="1">
    <location>
        <begin position="174"/>
        <end position="267"/>
    </location>
</feature>
<accession>A0A8J2JYD6</accession>
<dbReference type="Pfam" id="PF10421">
    <property type="entry name" value="OAS1_C"/>
    <property type="match status" value="1"/>
</dbReference>
<organism evidence="2 3">
    <name type="scientific">Allacma fusca</name>
    <dbReference type="NCBI Taxonomy" id="39272"/>
    <lineage>
        <taxon>Eukaryota</taxon>
        <taxon>Metazoa</taxon>
        <taxon>Ecdysozoa</taxon>
        <taxon>Arthropoda</taxon>
        <taxon>Hexapoda</taxon>
        <taxon>Collembola</taxon>
        <taxon>Symphypleona</taxon>
        <taxon>Sminthuridae</taxon>
        <taxon>Allacma</taxon>
    </lineage>
</organism>
<dbReference type="EMBL" id="CAJVCH010152037">
    <property type="protein sequence ID" value="CAG7727664.1"/>
    <property type="molecule type" value="Genomic_DNA"/>
</dbReference>
<dbReference type="PANTHER" id="PTHR11258:SF11">
    <property type="entry name" value="C2H2-TYPE DOMAIN-CONTAINING PROTEIN"/>
    <property type="match status" value="1"/>
</dbReference>
<name>A0A8J2JYD6_9HEXA</name>
<evidence type="ECO:0000313" key="2">
    <source>
        <dbReference type="EMBL" id="CAG7727664.1"/>
    </source>
</evidence>
<evidence type="ECO:0000259" key="1">
    <source>
        <dbReference type="Pfam" id="PF10421"/>
    </source>
</evidence>
<keyword evidence="3" id="KW-1185">Reference proteome</keyword>
<reference evidence="2" key="1">
    <citation type="submission" date="2021-06" db="EMBL/GenBank/DDBJ databases">
        <authorList>
            <person name="Hodson N. C."/>
            <person name="Mongue J. A."/>
            <person name="Jaron S. K."/>
        </authorList>
    </citation>
    <scope>NUCLEOTIDE SEQUENCE</scope>
</reference>
<dbReference type="GO" id="GO:0001730">
    <property type="term" value="F:2'-5'-oligoadenylate synthetase activity"/>
    <property type="evidence" value="ECO:0007669"/>
    <property type="project" value="TreeGrafter"/>
</dbReference>
<dbReference type="InterPro" id="IPR018952">
    <property type="entry name" value="2-5-oligoAdlate_synth_1_dom2/C"/>
</dbReference>
<dbReference type="PANTHER" id="PTHR11258">
    <property type="entry name" value="2-5 OLIGOADENYLATE SYNTHETASE"/>
    <property type="match status" value="1"/>
</dbReference>
<protein>
    <recommendedName>
        <fullName evidence="1">2'-5'-oligoadenylate synthetase 1 domain-containing protein</fullName>
    </recommendedName>
</protein>
<dbReference type="GO" id="GO:0005829">
    <property type="term" value="C:cytosol"/>
    <property type="evidence" value="ECO:0007669"/>
    <property type="project" value="TreeGrafter"/>
</dbReference>
<dbReference type="GO" id="GO:0005654">
    <property type="term" value="C:nucleoplasm"/>
    <property type="evidence" value="ECO:0007669"/>
    <property type="project" value="TreeGrafter"/>
</dbReference>